<dbReference type="EMBL" id="LOYH01000066">
    <property type="protein sequence ID" value="KVK79776.1"/>
    <property type="molecule type" value="Genomic_DNA"/>
</dbReference>
<evidence type="ECO:0000313" key="2">
    <source>
        <dbReference type="Proteomes" id="UP000069001"/>
    </source>
</evidence>
<proteinExistence type="predicted"/>
<reference evidence="1 2" key="1">
    <citation type="submission" date="2015-11" db="EMBL/GenBank/DDBJ databases">
        <title>Expanding the genomic diversity of Burkholderia species for the development of highly accurate diagnostics.</title>
        <authorList>
            <person name="Sahl J."/>
            <person name="Keim P."/>
            <person name="Wagner D."/>
        </authorList>
    </citation>
    <scope>NUCLEOTIDE SEQUENCE [LARGE SCALE GENOMIC DNA]</scope>
    <source>
        <strain evidence="1 2">MSMB1302</strain>
    </source>
</reference>
<sequence length="157" mass="16760">MPYSLQAIVARSGAFASAPLPRGLRVVRLRGDVDMIPLDTAFRNAHDIPFCPLTDGDDTVLPPALLSLCEQLSAQAALAYVEAEFFGGSGTQAHARFADGRASGPLVVSDHAINEALRDLGVAKGDAFDEFEAIGLDQHRNTDRWLTRLAGGESDEP</sequence>
<accession>A0A103ZHA8</accession>
<gene>
    <name evidence="1" type="ORF">WS90_18425</name>
</gene>
<dbReference type="RefSeq" id="WP_059730567.1">
    <property type="nucleotide sequence ID" value="NZ_LOYH01000066.1"/>
</dbReference>
<name>A0A103ZHA8_BURCE</name>
<evidence type="ECO:0000313" key="1">
    <source>
        <dbReference type="EMBL" id="KVK79776.1"/>
    </source>
</evidence>
<dbReference type="AlphaFoldDB" id="A0A103ZHA8"/>
<dbReference type="Proteomes" id="UP000069001">
    <property type="component" value="Unassembled WGS sequence"/>
</dbReference>
<protein>
    <submittedName>
        <fullName evidence="1">Uncharacterized protein</fullName>
    </submittedName>
</protein>
<comment type="caution">
    <text evidence="1">The sequence shown here is derived from an EMBL/GenBank/DDBJ whole genome shotgun (WGS) entry which is preliminary data.</text>
</comment>
<organism evidence="1 2">
    <name type="scientific">Burkholderia cepacia</name>
    <name type="common">Pseudomonas cepacia</name>
    <dbReference type="NCBI Taxonomy" id="292"/>
    <lineage>
        <taxon>Bacteria</taxon>
        <taxon>Pseudomonadati</taxon>
        <taxon>Pseudomonadota</taxon>
        <taxon>Betaproteobacteria</taxon>
        <taxon>Burkholderiales</taxon>
        <taxon>Burkholderiaceae</taxon>
        <taxon>Burkholderia</taxon>
        <taxon>Burkholderia cepacia complex</taxon>
    </lineage>
</organism>